<dbReference type="InterPro" id="IPR050325">
    <property type="entry name" value="Prot/Nucl_acid_deglycase"/>
</dbReference>
<dbReference type="PANTHER" id="PTHR48094">
    <property type="entry name" value="PROTEIN/NUCLEIC ACID DEGLYCASE DJ-1-RELATED"/>
    <property type="match status" value="1"/>
</dbReference>
<dbReference type="PANTHER" id="PTHR48094:SF12">
    <property type="entry name" value="PARKINSON DISEASE PROTEIN 7 HOMOLOG"/>
    <property type="match status" value="1"/>
</dbReference>
<dbReference type="CDD" id="cd03135">
    <property type="entry name" value="GATase1_DJ-1"/>
    <property type="match status" value="1"/>
</dbReference>
<reference evidence="2 3" key="1">
    <citation type="submission" date="2024-09" db="EMBL/GenBank/DDBJ databases">
        <title>Taxonomic and Genotyping Characterization of Leptospira Strains isolated from Multiple Sources in Colombia highlights the importance of intermediate species.</title>
        <authorList>
            <person name="Torres Higuera L."/>
            <person name="Rojas Tapias D."/>
            <person name="Jimenez Velasquez S."/>
            <person name="Renjifo Ibanez C."/>
        </authorList>
    </citation>
    <scope>NUCLEOTIDE SEQUENCE [LARGE SCALE GENOMIC DNA]</scope>
    <source>
        <strain evidence="2 3">Lep080</strain>
    </source>
</reference>
<dbReference type="SUPFAM" id="SSF52317">
    <property type="entry name" value="Class I glutamine amidotransferase-like"/>
    <property type="match status" value="1"/>
</dbReference>
<keyword evidence="3" id="KW-1185">Reference proteome</keyword>
<dbReference type="InterPro" id="IPR029062">
    <property type="entry name" value="Class_I_gatase-like"/>
</dbReference>
<evidence type="ECO:0000313" key="2">
    <source>
        <dbReference type="EMBL" id="MFB5735845.1"/>
    </source>
</evidence>
<proteinExistence type="predicted"/>
<organism evidence="2 3">
    <name type="scientific">Leptospira wolffii</name>
    <dbReference type="NCBI Taxonomy" id="409998"/>
    <lineage>
        <taxon>Bacteria</taxon>
        <taxon>Pseudomonadati</taxon>
        <taxon>Spirochaetota</taxon>
        <taxon>Spirochaetia</taxon>
        <taxon>Leptospirales</taxon>
        <taxon>Leptospiraceae</taxon>
        <taxon>Leptospira</taxon>
    </lineage>
</organism>
<name>A0ABV5BKK4_9LEPT</name>
<accession>A0ABV5BKK4</accession>
<dbReference type="InterPro" id="IPR006287">
    <property type="entry name" value="DJ-1"/>
</dbReference>
<dbReference type="NCBIfam" id="TIGR01383">
    <property type="entry name" value="not_thiJ"/>
    <property type="match status" value="1"/>
</dbReference>
<dbReference type="Gene3D" id="3.40.50.880">
    <property type="match status" value="1"/>
</dbReference>
<dbReference type="EMBL" id="JBHILJ010000002">
    <property type="protein sequence ID" value="MFB5735845.1"/>
    <property type="molecule type" value="Genomic_DNA"/>
</dbReference>
<feature type="domain" description="DJ-1/PfpI" evidence="1">
    <location>
        <begin position="3"/>
        <end position="162"/>
    </location>
</feature>
<evidence type="ECO:0000313" key="3">
    <source>
        <dbReference type="Proteomes" id="UP001580391"/>
    </source>
</evidence>
<dbReference type="InterPro" id="IPR002818">
    <property type="entry name" value="DJ-1/PfpI"/>
</dbReference>
<protein>
    <submittedName>
        <fullName evidence="2">DJ-1 family glyoxalase III</fullName>
    </submittedName>
</protein>
<dbReference type="RefSeq" id="WP_375516724.1">
    <property type="nucleotide sequence ID" value="NZ_JBHILI010000002.1"/>
</dbReference>
<dbReference type="Pfam" id="PF01965">
    <property type="entry name" value="DJ-1_PfpI"/>
    <property type="match status" value="1"/>
</dbReference>
<evidence type="ECO:0000259" key="1">
    <source>
        <dbReference type="Pfam" id="PF01965"/>
    </source>
</evidence>
<comment type="caution">
    <text evidence="2">The sequence shown here is derived from an EMBL/GenBank/DDBJ whole genome shotgun (WGS) entry which is preliminary data.</text>
</comment>
<gene>
    <name evidence="2" type="ORF">ACE5IX_04960</name>
</gene>
<dbReference type="Proteomes" id="UP001580391">
    <property type="component" value="Unassembled WGS sequence"/>
</dbReference>
<sequence length="181" mass="19570">MSKVLIPFANGMEEMEAVILVDVLRRAGIEVVSAGLSQGPVTSSRGVRILPDVLLSEIDPYDFDMILLPGGKTGTRNLKENPILGEILLKFSEEKRWVGAICASPGVLLHHNILNESIPFTAFPGSVPKTPNYTGNRIEISGKILTSIGPGSAFEFALKIVQILAGTDKEKEVRTGLYLPE</sequence>